<feature type="transmembrane region" description="Helical" evidence="5">
    <location>
        <begin position="194"/>
        <end position="214"/>
    </location>
</feature>
<dbReference type="PANTHER" id="PTHR42744">
    <property type="entry name" value="BINDING-PROTEIN-DEPENDENT TRANSPORT SYSTEMS INNER MEMBRANE COMPONENT"/>
    <property type="match status" value="1"/>
</dbReference>
<evidence type="ECO:0000256" key="4">
    <source>
        <dbReference type="ARBA" id="ARBA00023136"/>
    </source>
</evidence>
<dbReference type="Pfam" id="PF00528">
    <property type="entry name" value="BPD_transp_1"/>
    <property type="match status" value="2"/>
</dbReference>
<dbReference type="InterPro" id="IPR000515">
    <property type="entry name" value="MetI-like"/>
</dbReference>
<dbReference type="RefSeq" id="WP_015489077.1">
    <property type="nucleotide sequence ID" value="NC_020891.1"/>
</dbReference>
<reference evidence="8" key="2">
    <citation type="submission" date="2013-04" db="EMBL/GenBank/DDBJ databases">
        <title>The genome sequence of the maize-pathogen Clavibacter michiganensis subsp. nebraskensis.</title>
        <authorList>
            <person name="Gartemann K.H."/>
            <person name="Blom J."/>
            <person name="Dreiseikelmann B."/>
            <person name="Fluegel M."/>
            <person name="Jaenicke S."/>
            <person name="Linke B."/>
            <person name="Sczcepanowski R."/>
            <person name="Wittmann J."/>
            <person name="Goesmann A."/>
            <person name="Puehler A."/>
            <person name="Eichenlaub R."/>
            <person name="Rueckert C."/>
        </authorList>
    </citation>
    <scope>NUCLEOTIDE SEQUENCE [LARGE SCALE GENOMIC DNA]</scope>
    <source>
        <strain evidence="8">NCPPB 2581</strain>
    </source>
</reference>
<feature type="transmembrane region" description="Helical" evidence="5">
    <location>
        <begin position="490"/>
        <end position="512"/>
    </location>
</feature>
<feature type="transmembrane region" description="Helical" evidence="5">
    <location>
        <begin position="444"/>
        <end position="469"/>
    </location>
</feature>
<evidence type="ECO:0000313" key="7">
    <source>
        <dbReference type="EMBL" id="CCE74258.1"/>
    </source>
</evidence>
<evidence type="ECO:0000256" key="3">
    <source>
        <dbReference type="ARBA" id="ARBA00022989"/>
    </source>
</evidence>
<sequence>MPSSRPLTFTSQAAPLRSRSRLAVDATVLVAVAVVFWILIVLSHGVGAPFDRASAPSSVSTDPAQLPYFAARSLLRMFAALAVSVAFTFAYATLAARSRRAERILLPVLDVLQSVPVLAFLSVTVTMWLALFPGSQLGVECASVFAIFTSQAWNLTFAFYQSLVTQPAELDEAARLLRLTRWQRFWKLDVPHGMIPLVWNGMMSFGGGWFFLVASEAISVNGDVYALPGIGSYVAAASRAGEIGHLLLAVGVMVAMVVGVNLLFWRPLTAWAERFRTGDTSAAEVQTSVVLGVLRRSAIPGLALRALRPVARGLDAAMRPFGVADRPLHVDPRRRRAGDVALLVLVVALIAWGMTAMLGYVDARAGIGEFGVAAGLGVITFGRVLVLLVVGTIVWVPVGVWIGLSPKVTRIAQPIVQVLASFPANFLFPFATLALISTGVSLDWGGILLMSLGAQWYILFNVIAGASAIPADLREVAASLRLSRVRRWRALYGPAVFGAWVTGGITAAGGAWNASIVSEVVGYGDTTLHATGLGAYIADSTASGDFARTLVGVTVMSVFVVGLNRLVWRRLHAYAETRFSLS</sequence>
<dbReference type="AlphaFoldDB" id="A0AAI8ZG23"/>
<protein>
    <submittedName>
        <fullName evidence="7">Anion ABC transporter, permease component</fullName>
    </submittedName>
</protein>
<dbReference type="InterPro" id="IPR035906">
    <property type="entry name" value="MetI-like_sf"/>
</dbReference>
<name>A0AAI8ZG23_9MICO</name>
<organism evidence="7 8">
    <name type="scientific">Clavibacter nebraskensis NCPPB 2581</name>
    <dbReference type="NCBI Taxonomy" id="1097677"/>
    <lineage>
        <taxon>Bacteria</taxon>
        <taxon>Bacillati</taxon>
        <taxon>Actinomycetota</taxon>
        <taxon>Actinomycetes</taxon>
        <taxon>Micrococcales</taxon>
        <taxon>Microbacteriaceae</taxon>
        <taxon>Clavibacter</taxon>
    </lineage>
</organism>
<dbReference type="KEGG" id="cmc:CMN_00286"/>
<feature type="transmembrane region" description="Helical" evidence="5">
    <location>
        <begin position="416"/>
        <end position="438"/>
    </location>
</feature>
<dbReference type="GeneID" id="92982129"/>
<dbReference type="PROSITE" id="PS50928">
    <property type="entry name" value="ABC_TM1"/>
    <property type="match status" value="2"/>
</dbReference>
<gene>
    <name evidence="7" type="ORF">CMN_00286</name>
</gene>
<dbReference type="GO" id="GO:0055085">
    <property type="term" value="P:transmembrane transport"/>
    <property type="evidence" value="ECO:0007669"/>
    <property type="project" value="InterPro"/>
</dbReference>
<keyword evidence="5" id="KW-0813">Transport</keyword>
<dbReference type="Proteomes" id="UP000012170">
    <property type="component" value="Chromosome"/>
</dbReference>
<feature type="transmembrane region" description="Helical" evidence="5">
    <location>
        <begin position="381"/>
        <end position="404"/>
    </location>
</feature>
<evidence type="ECO:0000259" key="6">
    <source>
        <dbReference type="PROSITE" id="PS50928"/>
    </source>
</evidence>
<evidence type="ECO:0000256" key="5">
    <source>
        <dbReference type="RuleBase" id="RU363032"/>
    </source>
</evidence>
<evidence type="ECO:0000256" key="1">
    <source>
        <dbReference type="ARBA" id="ARBA00004141"/>
    </source>
</evidence>
<dbReference type="EMBL" id="HE614873">
    <property type="protein sequence ID" value="CCE74258.1"/>
    <property type="molecule type" value="Genomic_DNA"/>
</dbReference>
<feature type="domain" description="ABC transmembrane type-1" evidence="6">
    <location>
        <begin position="381"/>
        <end position="567"/>
    </location>
</feature>
<dbReference type="GO" id="GO:0005886">
    <property type="term" value="C:plasma membrane"/>
    <property type="evidence" value="ECO:0007669"/>
    <property type="project" value="UniProtKB-SubCell"/>
</dbReference>
<feature type="transmembrane region" description="Helical" evidence="5">
    <location>
        <begin position="340"/>
        <end position="361"/>
    </location>
</feature>
<keyword evidence="3 5" id="KW-1133">Transmembrane helix</keyword>
<comment type="subcellular location">
    <subcellularLocation>
        <location evidence="5">Cell membrane</location>
        <topology evidence="5">Multi-pass membrane protein</topology>
    </subcellularLocation>
    <subcellularLocation>
        <location evidence="1">Membrane</location>
        <topology evidence="1">Multi-pass membrane protein</topology>
    </subcellularLocation>
</comment>
<evidence type="ECO:0000313" key="8">
    <source>
        <dbReference type="Proteomes" id="UP000012170"/>
    </source>
</evidence>
<comment type="similarity">
    <text evidence="5">Belongs to the binding-protein-dependent transport system permease family.</text>
</comment>
<keyword evidence="4 5" id="KW-0472">Membrane</keyword>
<feature type="domain" description="ABC transmembrane type-1" evidence="6">
    <location>
        <begin position="70"/>
        <end position="264"/>
    </location>
</feature>
<reference evidence="7 8" key="1">
    <citation type="submission" date="2011-11" db="EMBL/GenBank/DDBJ databases">
        <authorList>
            <person name="Gartemann K."/>
        </authorList>
    </citation>
    <scope>NUCLEOTIDE SEQUENCE [LARGE SCALE GENOMIC DNA]</scope>
    <source>
        <strain evidence="8">NCPPB 2581</strain>
    </source>
</reference>
<dbReference type="CDD" id="cd06261">
    <property type="entry name" value="TM_PBP2"/>
    <property type="match status" value="2"/>
</dbReference>
<feature type="transmembrane region" description="Helical" evidence="5">
    <location>
        <begin position="243"/>
        <end position="265"/>
    </location>
</feature>
<accession>A0AAI8ZG23</accession>
<keyword evidence="2 5" id="KW-0812">Transmembrane</keyword>
<feature type="transmembrane region" description="Helical" evidence="5">
    <location>
        <begin position="546"/>
        <end position="568"/>
    </location>
</feature>
<dbReference type="Gene3D" id="1.10.3720.10">
    <property type="entry name" value="MetI-like"/>
    <property type="match status" value="2"/>
</dbReference>
<evidence type="ECO:0000256" key="2">
    <source>
        <dbReference type="ARBA" id="ARBA00022692"/>
    </source>
</evidence>
<proteinExistence type="inferred from homology"/>
<dbReference type="PANTHER" id="PTHR42744:SF1">
    <property type="entry name" value="BINDING-PROTEIN-DEPENDENT TRANSPORT SYSTEMS INNER MEMBRANE COMPONENT"/>
    <property type="match status" value="1"/>
</dbReference>
<feature type="transmembrane region" description="Helical" evidence="5">
    <location>
        <begin position="74"/>
        <end position="96"/>
    </location>
</feature>
<dbReference type="SUPFAM" id="SSF161098">
    <property type="entry name" value="MetI-like"/>
    <property type="match status" value="2"/>
</dbReference>
<feature type="transmembrane region" description="Helical" evidence="5">
    <location>
        <begin position="21"/>
        <end position="42"/>
    </location>
</feature>